<organism evidence="9 10">
    <name type="scientific">Komagataella pastoris</name>
    <name type="common">Yeast</name>
    <name type="synonym">Pichia pastoris</name>
    <dbReference type="NCBI Taxonomy" id="4922"/>
    <lineage>
        <taxon>Eukaryota</taxon>
        <taxon>Fungi</taxon>
        <taxon>Dikarya</taxon>
        <taxon>Ascomycota</taxon>
        <taxon>Saccharomycotina</taxon>
        <taxon>Pichiomycetes</taxon>
        <taxon>Pichiales</taxon>
        <taxon>Pichiaceae</taxon>
        <taxon>Komagataella</taxon>
    </lineage>
</organism>
<comment type="subcellular location">
    <subcellularLocation>
        <location evidence="1">Nucleus</location>
        <location evidence="1">Nucleolus</location>
    </subcellularLocation>
</comment>
<keyword evidence="6" id="KW-0804">Transcription</keyword>
<dbReference type="GO" id="GO:0003723">
    <property type="term" value="F:RNA binding"/>
    <property type="evidence" value="ECO:0007669"/>
    <property type="project" value="InterPro"/>
</dbReference>
<dbReference type="AlphaFoldDB" id="A0A1B2JJA0"/>
<keyword evidence="7" id="KW-0539">Nucleus</keyword>
<dbReference type="InterPro" id="IPR015943">
    <property type="entry name" value="WD40/YVTN_repeat-like_dom_sf"/>
</dbReference>
<sequence length="763" mass="85364">MTVGSWTFTEHGGGRLIERGSALSTDGRFMFAVSSDSLRVFNVDNRIGVRNVKFSEMTVQGDFPELDITKRLVRMLVSSDILHFMFSDGHHLWLNWKEFMSGNLELNVEKLQVPGNVIDVLHYKDTFYTIIGKRNKGHDRQVVKDGEVLFTVESVRLHNKSLYDRKIVFLTTDHNVTVIDLETNTSSDVNFSYRRDVMSVAVAEKSDMVALGTATGIIHLVESNTERLLKWHIDQVKAMKFTVDEMYLVSGGVEKVLVFWNLSTGKQQFLPRLNGVIVDIDLSNPELYTLTLISNSIVEFLVISSIDLASRISVSSVKNRFKGLNKKKATDKDATKLGFDISTDFEVVKDQLFFPLRSQIQVYDYIRNEQQALQTVAPVSQIGKVRSELAIQDPKVKCFAVSENGEWMCTFDSVPTPSADALLSTGEQTYSLKFWKHVPGDAMYGSWELTTKIVDPHAQKPVSEIIPAPSSLYGGNAFVSVDGKGNVRLWRPRTLDPNAVAAANNKALQHTEWTLRKTFSGFESSSESVHVSWSPDGSIIALSHETNVLLLQVNTSQMDPIPLPSLVQNRITGLNFVDDGNLLLLTKRSLANFNILTWSKTPLNLSLDFPAKGQSLVAVDQAKRIIAVVLNYYNHDKDIQSKVYLFKADSLVPLGEVSHSKGISGIRYSSFNDTFVVVDTSSMIFTLSNKDLPKFNQESDYVTEINTLVGVAQSNHKVLNNVENSMDLLTESVMLNANSFDNILENTEGLTMTNLFERVLKVV</sequence>
<keyword evidence="2" id="KW-0690">Ribosome biogenesis</keyword>
<evidence type="ECO:0000313" key="9">
    <source>
        <dbReference type="EMBL" id="ANZ78109.1"/>
    </source>
</evidence>
<name>A0A1B2JJA0_PICPA</name>
<evidence type="ECO:0000256" key="3">
    <source>
        <dbReference type="ARBA" id="ARBA00022552"/>
    </source>
</evidence>
<dbReference type="GO" id="GO:0045943">
    <property type="term" value="P:positive regulation of transcription by RNA polymerase I"/>
    <property type="evidence" value="ECO:0007669"/>
    <property type="project" value="InterPro"/>
</dbReference>
<dbReference type="InterPro" id="IPR053826">
    <property type="entry name" value="WDR75"/>
</dbReference>
<evidence type="ECO:0000256" key="8">
    <source>
        <dbReference type="PROSITE-ProRule" id="PRU00221"/>
    </source>
</evidence>
<keyword evidence="10" id="KW-1185">Reference proteome</keyword>
<dbReference type="EMBL" id="CP014587">
    <property type="protein sequence ID" value="ANZ78109.1"/>
    <property type="molecule type" value="Genomic_DNA"/>
</dbReference>
<accession>A0A1B2JJA0</accession>
<dbReference type="Gene3D" id="2.130.10.10">
    <property type="entry name" value="YVTN repeat-like/Quinoprotein amine dehydrogenase"/>
    <property type="match status" value="2"/>
</dbReference>
<dbReference type="GO" id="GO:0032040">
    <property type="term" value="C:small-subunit processome"/>
    <property type="evidence" value="ECO:0007669"/>
    <property type="project" value="InterPro"/>
</dbReference>
<proteinExistence type="predicted"/>
<dbReference type="SUPFAM" id="SSF69322">
    <property type="entry name" value="Tricorn protease domain 2"/>
    <property type="match status" value="1"/>
</dbReference>
<keyword evidence="4 8" id="KW-0853">WD repeat</keyword>
<protein>
    <submittedName>
        <fullName evidence="9">BA75_05039T0</fullName>
    </submittedName>
</protein>
<dbReference type="InterPro" id="IPR001680">
    <property type="entry name" value="WD40_rpt"/>
</dbReference>
<gene>
    <name evidence="9" type="primary">NAN1</name>
    <name evidence="9" type="ORF">ATY40_BA7505039</name>
</gene>
<evidence type="ECO:0000256" key="6">
    <source>
        <dbReference type="ARBA" id="ARBA00023163"/>
    </source>
</evidence>
<evidence type="ECO:0000256" key="4">
    <source>
        <dbReference type="ARBA" id="ARBA00022574"/>
    </source>
</evidence>
<dbReference type="PANTHER" id="PTHR44215:SF1">
    <property type="entry name" value="WD REPEAT-CONTAINING PROTEIN 75"/>
    <property type="match status" value="1"/>
</dbReference>
<dbReference type="PROSITE" id="PS50082">
    <property type="entry name" value="WD_REPEATS_2"/>
    <property type="match status" value="1"/>
</dbReference>
<evidence type="ECO:0000256" key="2">
    <source>
        <dbReference type="ARBA" id="ARBA00022517"/>
    </source>
</evidence>
<evidence type="ECO:0000313" key="10">
    <source>
        <dbReference type="Proteomes" id="UP000094565"/>
    </source>
</evidence>
<dbReference type="SUPFAM" id="SSF50978">
    <property type="entry name" value="WD40 repeat-like"/>
    <property type="match status" value="1"/>
</dbReference>
<keyword evidence="5" id="KW-0677">Repeat</keyword>
<dbReference type="InterPro" id="IPR036322">
    <property type="entry name" value="WD40_repeat_dom_sf"/>
</dbReference>
<dbReference type="PANTHER" id="PTHR44215">
    <property type="entry name" value="WD REPEAT-CONTAINING PROTEIN 75"/>
    <property type="match status" value="1"/>
</dbReference>
<dbReference type="OrthoDB" id="4096at2759"/>
<dbReference type="GO" id="GO:2000234">
    <property type="term" value="P:positive regulation of rRNA processing"/>
    <property type="evidence" value="ECO:0007669"/>
    <property type="project" value="TreeGrafter"/>
</dbReference>
<dbReference type="Pfam" id="PF23869">
    <property type="entry name" value="Beta-prop_WDR75_1st"/>
    <property type="match status" value="1"/>
</dbReference>
<keyword evidence="3" id="KW-0698">rRNA processing</keyword>
<feature type="repeat" description="WD" evidence="8">
    <location>
        <begin position="229"/>
        <end position="270"/>
    </location>
</feature>
<evidence type="ECO:0000256" key="5">
    <source>
        <dbReference type="ARBA" id="ARBA00022737"/>
    </source>
</evidence>
<evidence type="ECO:0000256" key="1">
    <source>
        <dbReference type="ARBA" id="ARBA00004604"/>
    </source>
</evidence>
<reference evidence="9 10" key="1">
    <citation type="submission" date="2016-02" db="EMBL/GenBank/DDBJ databases">
        <title>Comparative genomic and transcriptomic foundation for Pichia pastoris.</title>
        <authorList>
            <person name="Love K.R."/>
            <person name="Shah K.A."/>
            <person name="Whittaker C.A."/>
            <person name="Wu J."/>
            <person name="Bartlett M.C."/>
            <person name="Ma D."/>
            <person name="Leeson R.L."/>
            <person name="Priest M."/>
            <person name="Young S.K."/>
            <person name="Love J.C."/>
        </authorList>
    </citation>
    <scope>NUCLEOTIDE SEQUENCE [LARGE SCALE GENOMIC DNA]</scope>
    <source>
        <strain evidence="9 10">ATCC 28485</strain>
    </source>
</reference>
<dbReference type="Proteomes" id="UP000094565">
    <property type="component" value="Chromosome 4"/>
</dbReference>
<evidence type="ECO:0000256" key="7">
    <source>
        <dbReference type="ARBA" id="ARBA00023242"/>
    </source>
</evidence>
<dbReference type="GO" id="GO:0006364">
    <property type="term" value="P:rRNA processing"/>
    <property type="evidence" value="ECO:0007669"/>
    <property type="project" value="UniProtKB-KW"/>
</dbReference>